<dbReference type="EMBL" id="CP118108">
    <property type="protein sequence ID" value="WDI04842.1"/>
    <property type="molecule type" value="Genomic_DNA"/>
</dbReference>
<feature type="domain" description="Luciferase-like" evidence="2">
    <location>
        <begin position="20"/>
        <end position="298"/>
    </location>
</feature>
<comment type="similarity">
    <text evidence="1">To bacterial alkanal monooxygenase alpha and beta chains.</text>
</comment>
<evidence type="ECO:0000256" key="1">
    <source>
        <dbReference type="ARBA" id="ARBA00007789"/>
    </source>
</evidence>
<dbReference type="NCBIfam" id="TIGR03558">
    <property type="entry name" value="oxido_grp_1"/>
    <property type="match status" value="1"/>
</dbReference>
<reference evidence="3 6" key="1">
    <citation type="submission" date="2023-02" db="EMBL/GenBank/DDBJ databases">
        <title>Pathogen: clinical or host-associated sample.</title>
        <authorList>
            <person name="Hergert J."/>
            <person name="Casey R."/>
            <person name="Wagner J."/>
            <person name="Young E.L."/>
            <person name="Oakeson K.F."/>
        </authorList>
    </citation>
    <scope>NUCLEOTIDE SEQUENCE</scope>
    <source>
        <strain evidence="4 6">2022CK-00829</strain>
        <strain evidence="3">2022CK-00830</strain>
    </source>
</reference>
<evidence type="ECO:0000313" key="3">
    <source>
        <dbReference type="EMBL" id="WDH85093.1"/>
    </source>
</evidence>
<organism evidence="3 5">
    <name type="scientific">Paenibacillus urinalis</name>
    <dbReference type="NCBI Taxonomy" id="521520"/>
    <lineage>
        <taxon>Bacteria</taxon>
        <taxon>Bacillati</taxon>
        <taxon>Bacillota</taxon>
        <taxon>Bacilli</taxon>
        <taxon>Bacillales</taxon>
        <taxon>Paenibacillaceae</taxon>
        <taxon>Paenibacillus</taxon>
    </lineage>
</organism>
<gene>
    <name evidence="3" type="ORF">PUW23_10965</name>
    <name evidence="4" type="ORF">PUW25_10650</name>
</gene>
<dbReference type="CDD" id="cd00347">
    <property type="entry name" value="Flavin_utilizing_monoxygenases"/>
    <property type="match status" value="1"/>
</dbReference>
<dbReference type="Gene3D" id="3.20.20.30">
    <property type="entry name" value="Luciferase-like domain"/>
    <property type="match status" value="1"/>
</dbReference>
<name>A0AAX3N601_9BACL</name>
<dbReference type="GO" id="GO:0016705">
    <property type="term" value="F:oxidoreductase activity, acting on paired donors, with incorporation or reduction of molecular oxygen"/>
    <property type="evidence" value="ECO:0007669"/>
    <property type="project" value="InterPro"/>
</dbReference>
<keyword evidence="6" id="KW-1185">Reference proteome</keyword>
<dbReference type="Proteomes" id="UP001220962">
    <property type="component" value="Chromosome"/>
</dbReference>
<dbReference type="PANTHER" id="PTHR30137">
    <property type="entry name" value="LUCIFERASE-LIKE MONOOXYGENASE"/>
    <property type="match status" value="1"/>
</dbReference>
<dbReference type="EMBL" id="CP118101">
    <property type="protein sequence ID" value="WDH85093.1"/>
    <property type="molecule type" value="Genomic_DNA"/>
</dbReference>
<protein>
    <submittedName>
        <fullName evidence="3">LLM class flavin-dependent oxidoreductase</fullName>
    </submittedName>
</protein>
<dbReference type="GO" id="GO:0005829">
    <property type="term" value="C:cytosol"/>
    <property type="evidence" value="ECO:0007669"/>
    <property type="project" value="TreeGrafter"/>
</dbReference>
<dbReference type="InterPro" id="IPR011251">
    <property type="entry name" value="Luciferase-like_dom"/>
</dbReference>
<dbReference type="RefSeq" id="WP_274338287.1">
    <property type="nucleotide sequence ID" value="NZ_CP118101.1"/>
</dbReference>
<dbReference type="FunFam" id="3.20.20.30:FF:000002">
    <property type="entry name" value="LLM class flavin-dependent oxidoreductase"/>
    <property type="match status" value="1"/>
</dbReference>
<proteinExistence type="predicted"/>
<dbReference type="PANTHER" id="PTHR30137:SF19">
    <property type="entry name" value="LUCIFERASE-LIKE MONOOXYGENASE"/>
    <property type="match status" value="1"/>
</dbReference>
<sequence length="336" mass="37413">MIKLSVLEHGYIKEGFTVRDALSEATELIQFTESLGYHRFWVSEHHGMPALSFSSPEVMISHLASHSSRIRVGSGGIMLPHYSAYKVAENFRLLEALYPGRIDLGIGRATGAMPLATAALNEGKRMNSQQFPVQIDDLIGYLYEDLPEDHRYANLKAIPLIDSVPELWVLGSSSEGGKIAARHGVSYSFAQFFGVPGGEEAIHHYKAGFEPSIVRDTPRTMITISVICADTEEEAKSLASSNQLYFLALMRGAQLSGFPSVETSLQYPYTAVEKEQINSRRHLSIVGDPEQVKRGILRISEFYNVDEIMIASAIHDFEARKRSFQLIAEVMREGEE</sequence>
<dbReference type="InterPro" id="IPR019949">
    <property type="entry name" value="CmoO-like"/>
</dbReference>
<dbReference type="Pfam" id="PF00296">
    <property type="entry name" value="Bac_luciferase"/>
    <property type="match status" value="1"/>
</dbReference>
<evidence type="ECO:0000259" key="2">
    <source>
        <dbReference type="Pfam" id="PF00296"/>
    </source>
</evidence>
<dbReference type="Proteomes" id="UP001221519">
    <property type="component" value="Chromosome"/>
</dbReference>
<accession>A0AAX3N601</accession>
<dbReference type="InterPro" id="IPR036661">
    <property type="entry name" value="Luciferase-like_sf"/>
</dbReference>
<dbReference type="SUPFAM" id="SSF51679">
    <property type="entry name" value="Bacterial luciferase-like"/>
    <property type="match status" value="1"/>
</dbReference>
<evidence type="ECO:0000313" key="4">
    <source>
        <dbReference type="EMBL" id="WDI04842.1"/>
    </source>
</evidence>
<dbReference type="InterPro" id="IPR050766">
    <property type="entry name" value="Bact_Lucif_Oxidored"/>
</dbReference>
<evidence type="ECO:0000313" key="6">
    <source>
        <dbReference type="Proteomes" id="UP001221519"/>
    </source>
</evidence>
<dbReference type="AlphaFoldDB" id="A0AAX3N601"/>
<evidence type="ECO:0000313" key="5">
    <source>
        <dbReference type="Proteomes" id="UP001220962"/>
    </source>
</evidence>